<dbReference type="GeneTree" id="ENSGT00940000163304"/>
<dbReference type="SMART" id="SM00134">
    <property type="entry name" value="LU"/>
    <property type="match status" value="2"/>
</dbReference>
<dbReference type="PANTHER" id="PTHR20914">
    <property type="entry name" value="LY6/PLAUR DOMAIN-CONTAINING PROTEIN 8"/>
    <property type="match status" value="1"/>
</dbReference>
<sequence length="208" mass="21494">MHLLTLILGTVLLPEAFTLKCHQCFMGNCTNTTECPSQSLQCGTIRVLSYAGGTKLADITTKGCGPAEQCVEGSINFGLAKTVIASKCCSSDLCNTEAAPVVQSSPNGRKCFYCNCFYCDGLSCTATLNCEGNEDHCITTTVNTGGVSVAVKGCASKMMCSGAQAAQTIEAIGKDSSCCQGDFCNSATSTSAGILLLVAPLISLVLFS</sequence>
<keyword evidence="2" id="KW-0964">Secreted</keyword>
<feature type="domain" description="UPAR/Ly6" evidence="4">
    <location>
        <begin position="109"/>
        <end position="199"/>
    </location>
</feature>
<evidence type="ECO:0000313" key="5">
    <source>
        <dbReference type="Ensembl" id="ENSSPAP00000019671.1"/>
    </source>
</evidence>
<feature type="domain" description="UPAR/Ly6" evidence="4">
    <location>
        <begin position="19"/>
        <end position="103"/>
    </location>
</feature>
<protein>
    <submittedName>
        <fullName evidence="5">Plasminogen activator, urokinase receptor</fullName>
    </submittedName>
</protein>
<evidence type="ECO:0000256" key="1">
    <source>
        <dbReference type="ARBA" id="ARBA00004613"/>
    </source>
</evidence>
<dbReference type="GO" id="GO:0005576">
    <property type="term" value="C:extracellular region"/>
    <property type="evidence" value="ECO:0007669"/>
    <property type="project" value="UniProtKB-SubCell"/>
</dbReference>
<comment type="subcellular location">
    <subcellularLocation>
        <location evidence="1">Secreted</location>
    </subcellularLocation>
</comment>
<dbReference type="InterPro" id="IPR050918">
    <property type="entry name" value="CNF-like_PLA2_Inhibitor"/>
</dbReference>
<dbReference type="InterPro" id="IPR045860">
    <property type="entry name" value="Snake_toxin-like_sf"/>
</dbReference>
<dbReference type="InterPro" id="IPR016054">
    <property type="entry name" value="LY6_UPA_recep-like"/>
</dbReference>
<organism evidence="5">
    <name type="scientific">Stegastes partitus</name>
    <name type="common">bicolor damselfish</name>
    <dbReference type="NCBI Taxonomy" id="144197"/>
    <lineage>
        <taxon>Eukaryota</taxon>
        <taxon>Metazoa</taxon>
        <taxon>Chordata</taxon>
        <taxon>Craniata</taxon>
        <taxon>Vertebrata</taxon>
        <taxon>Euteleostomi</taxon>
        <taxon>Actinopterygii</taxon>
        <taxon>Neopterygii</taxon>
        <taxon>Teleostei</taxon>
        <taxon>Neoteleostei</taxon>
        <taxon>Acanthomorphata</taxon>
        <taxon>Ovalentaria</taxon>
        <taxon>Pomacentridae</taxon>
        <taxon>Stegastes</taxon>
    </lineage>
</organism>
<dbReference type="Gene3D" id="2.10.60.10">
    <property type="entry name" value="CD59"/>
    <property type="match status" value="2"/>
</dbReference>
<dbReference type="Ensembl" id="ENSSPAT00000019968.1">
    <property type="protein sequence ID" value="ENSSPAP00000019671.1"/>
    <property type="gene ID" value="ENSSPAG00000014813.1"/>
</dbReference>
<keyword evidence="3" id="KW-0732">Signal</keyword>
<dbReference type="AlphaFoldDB" id="A0A3B5AGY6"/>
<evidence type="ECO:0000259" key="4">
    <source>
        <dbReference type="SMART" id="SM00134"/>
    </source>
</evidence>
<dbReference type="STRING" id="144197.ENSSPAP00000019671"/>
<dbReference type="PANTHER" id="PTHR20914:SF26">
    <property type="entry name" value="PHOSPHOLIPASE A2 INHIBITOR CNF-LIKE"/>
    <property type="match status" value="1"/>
</dbReference>
<dbReference type="Pfam" id="PF00021">
    <property type="entry name" value="UPAR_LY6"/>
    <property type="match status" value="2"/>
</dbReference>
<reference evidence="5" key="1">
    <citation type="submission" date="2023-09" db="UniProtKB">
        <authorList>
            <consortium name="Ensembl"/>
        </authorList>
    </citation>
    <scope>IDENTIFICATION</scope>
</reference>
<feature type="signal peptide" evidence="3">
    <location>
        <begin position="1"/>
        <end position="18"/>
    </location>
</feature>
<dbReference type="SUPFAM" id="SSF57302">
    <property type="entry name" value="Snake toxin-like"/>
    <property type="match status" value="2"/>
</dbReference>
<evidence type="ECO:0000256" key="3">
    <source>
        <dbReference type="SAM" id="SignalP"/>
    </source>
</evidence>
<name>A0A3B5AGY6_9TELE</name>
<proteinExistence type="predicted"/>
<feature type="chain" id="PRO_5017479539" evidence="3">
    <location>
        <begin position="19"/>
        <end position="208"/>
    </location>
</feature>
<accession>A0A3B5AGY6</accession>
<evidence type="ECO:0000256" key="2">
    <source>
        <dbReference type="ARBA" id="ARBA00022525"/>
    </source>
</evidence>